<dbReference type="Gene3D" id="3.10.450.50">
    <property type="match status" value="1"/>
</dbReference>
<evidence type="ECO:0000313" key="2">
    <source>
        <dbReference type="Proteomes" id="UP000320338"/>
    </source>
</evidence>
<accession>A0A4Y3WVK8</accession>
<keyword evidence="2" id="KW-1185">Reference proteome</keyword>
<organism evidence="1 2">
    <name type="scientific">Pseudonocardia hydrocarbonoxydans</name>
    <dbReference type="NCBI Taxonomy" id="76726"/>
    <lineage>
        <taxon>Bacteria</taxon>
        <taxon>Bacillati</taxon>
        <taxon>Actinomycetota</taxon>
        <taxon>Actinomycetes</taxon>
        <taxon>Pseudonocardiales</taxon>
        <taxon>Pseudonocardiaceae</taxon>
        <taxon>Pseudonocardia</taxon>
    </lineage>
</organism>
<reference evidence="1 2" key="1">
    <citation type="submission" date="2019-06" db="EMBL/GenBank/DDBJ databases">
        <title>Whole genome shotgun sequence of Pseudonocardia hydrocarbonoxydans NBRC 14498.</title>
        <authorList>
            <person name="Hosoyama A."/>
            <person name="Uohara A."/>
            <person name="Ohji S."/>
            <person name="Ichikawa N."/>
        </authorList>
    </citation>
    <scope>NUCLEOTIDE SEQUENCE [LARGE SCALE GENOMIC DNA]</scope>
    <source>
        <strain evidence="1 2">NBRC 14498</strain>
    </source>
</reference>
<evidence type="ECO:0000313" key="1">
    <source>
        <dbReference type="EMBL" id="GEC21759.1"/>
    </source>
</evidence>
<dbReference type="InterPro" id="IPR009959">
    <property type="entry name" value="Cyclase_SnoaL-like"/>
</dbReference>
<dbReference type="EMBL" id="BJNG01000036">
    <property type="protein sequence ID" value="GEC21759.1"/>
    <property type="molecule type" value="Genomic_DNA"/>
</dbReference>
<proteinExistence type="predicted"/>
<protein>
    <recommendedName>
        <fullName evidence="3">Ester cyclase</fullName>
    </recommendedName>
</protein>
<sequence length="138" mass="14474">MNANVTTIATAVGMLNDGDVDGYVTTLYAPDAAVHGFPPDFPPTRDGIGAFMRTLRAGVPDVRITAQDIVADGDRVAVRFTVTGTHTGEVFGNPGTGAAIDAEGITIVEFRDGQVVERWNRLDEVALHTQIGAIPAPA</sequence>
<dbReference type="Proteomes" id="UP000320338">
    <property type="component" value="Unassembled WGS sequence"/>
</dbReference>
<dbReference type="GO" id="GO:0030638">
    <property type="term" value="P:polyketide metabolic process"/>
    <property type="evidence" value="ECO:0007669"/>
    <property type="project" value="InterPro"/>
</dbReference>
<comment type="caution">
    <text evidence="1">The sequence shown here is derived from an EMBL/GenBank/DDBJ whole genome shotgun (WGS) entry which is preliminary data.</text>
</comment>
<evidence type="ECO:0008006" key="3">
    <source>
        <dbReference type="Google" id="ProtNLM"/>
    </source>
</evidence>
<dbReference type="SUPFAM" id="SSF54427">
    <property type="entry name" value="NTF2-like"/>
    <property type="match status" value="1"/>
</dbReference>
<dbReference type="PANTHER" id="PTHR38436:SF1">
    <property type="entry name" value="ESTER CYCLASE"/>
    <property type="match status" value="1"/>
</dbReference>
<dbReference type="InterPro" id="IPR032710">
    <property type="entry name" value="NTF2-like_dom_sf"/>
</dbReference>
<dbReference type="AlphaFoldDB" id="A0A4Y3WVK8"/>
<dbReference type="Pfam" id="PF07366">
    <property type="entry name" value="SnoaL"/>
    <property type="match status" value="1"/>
</dbReference>
<dbReference type="RefSeq" id="WP_218030249.1">
    <property type="nucleotide sequence ID" value="NZ_BAAARZ010000039.1"/>
</dbReference>
<dbReference type="PANTHER" id="PTHR38436">
    <property type="entry name" value="POLYKETIDE CYCLASE SNOAL-LIKE DOMAIN"/>
    <property type="match status" value="1"/>
</dbReference>
<gene>
    <name evidence="1" type="ORF">PHY01_40420</name>
</gene>
<name>A0A4Y3WVK8_9PSEU</name>